<name>A0ABQ9G5U0_9NEOP</name>
<proteinExistence type="predicted"/>
<dbReference type="EMBL" id="JARBHB010000015">
    <property type="protein sequence ID" value="KAJ8867825.1"/>
    <property type="molecule type" value="Genomic_DNA"/>
</dbReference>
<feature type="compositionally biased region" description="Polar residues" evidence="1">
    <location>
        <begin position="51"/>
        <end position="74"/>
    </location>
</feature>
<dbReference type="Proteomes" id="UP001159363">
    <property type="component" value="Chromosome 14"/>
</dbReference>
<comment type="caution">
    <text evidence="2">The sequence shown here is derived from an EMBL/GenBank/DDBJ whole genome shotgun (WGS) entry which is preliminary data.</text>
</comment>
<reference evidence="2 3" key="1">
    <citation type="submission" date="2023-02" db="EMBL/GenBank/DDBJ databases">
        <title>LHISI_Scaffold_Assembly.</title>
        <authorList>
            <person name="Stuart O.P."/>
            <person name="Cleave R."/>
            <person name="Magrath M.J.L."/>
            <person name="Mikheyev A.S."/>
        </authorList>
    </citation>
    <scope>NUCLEOTIDE SEQUENCE [LARGE SCALE GENOMIC DNA]</scope>
    <source>
        <strain evidence="2">Daus_M_001</strain>
        <tissue evidence="2">Leg muscle</tissue>
    </source>
</reference>
<feature type="compositionally biased region" description="Basic and acidic residues" evidence="1">
    <location>
        <begin position="36"/>
        <end position="45"/>
    </location>
</feature>
<evidence type="ECO:0000313" key="3">
    <source>
        <dbReference type="Proteomes" id="UP001159363"/>
    </source>
</evidence>
<accession>A0ABQ9G5U0</accession>
<evidence type="ECO:0000256" key="1">
    <source>
        <dbReference type="SAM" id="MobiDB-lite"/>
    </source>
</evidence>
<sequence>MGYSGKGFNDMKSEYLRLARRADFTEKIGRIPSAEMNRRGKIPEKKKTRQPAASSATIPTCENSGVTRPGNETGSPWWEASRLTAQPQQNKIQIFITQDVRVDVKGISGLTTTRTSPRGLTDPTTAWRKMFASPADHRPNFDRDAVNPSAISFVCAWQQPRSLGPNTAILNELSPVRRSCCTTHIVNHTLADELDRLLSASSAPGNSRAVSGRTPPF</sequence>
<gene>
    <name evidence="2" type="ORF">PR048_031630</name>
</gene>
<protein>
    <submittedName>
        <fullName evidence="2">Uncharacterized protein</fullName>
    </submittedName>
</protein>
<keyword evidence="3" id="KW-1185">Reference proteome</keyword>
<feature type="region of interest" description="Disordered" evidence="1">
    <location>
        <begin position="32"/>
        <end position="74"/>
    </location>
</feature>
<evidence type="ECO:0000313" key="2">
    <source>
        <dbReference type="EMBL" id="KAJ8867825.1"/>
    </source>
</evidence>
<organism evidence="2 3">
    <name type="scientific">Dryococelus australis</name>
    <dbReference type="NCBI Taxonomy" id="614101"/>
    <lineage>
        <taxon>Eukaryota</taxon>
        <taxon>Metazoa</taxon>
        <taxon>Ecdysozoa</taxon>
        <taxon>Arthropoda</taxon>
        <taxon>Hexapoda</taxon>
        <taxon>Insecta</taxon>
        <taxon>Pterygota</taxon>
        <taxon>Neoptera</taxon>
        <taxon>Polyneoptera</taxon>
        <taxon>Phasmatodea</taxon>
        <taxon>Verophasmatodea</taxon>
        <taxon>Anareolatae</taxon>
        <taxon>Phasmatidae</taxon>
        <taxon>Eurycanthinae</taxon>
        <taxon>Dryococelus</taxon>
    </lineage>
</organism>